<evidence type="ECO:0000256" key="1">
    <source>
        <dbReference type="SAM" id="MobiDB-lite"/>
    </source>
</evidence>
<feature type="region of interest" description="Disordered" evidence="1">
    <location>
        <begin position="1"/>
        <end position="26"/>
    </location>
</feature>
<dbReference type="Proteomes" id="UP000316612">
    <property type="component" value="Unassembled WGS sequence"/>
</dbReference>
<reference evidence="2 3" key="1">
    <citation type="submission" date="2019-06" db="EMBL/GenBank/DDBJ databases">
        <title>Whole genome shotgun sequence of Glutamicibacter uratoxydans NBRC 15515.</title>
        <authorList>
            <person name="Hosoyama A."/>
            <person name="Uohara A."/>
            <person name="Ohji S."/>
            <person name="Ichikawa N."/>
        </authorList>
    </citation>
    <scope>NUCLEOTIDE SEQUENCE [LARGE SCALE GENOMIC DNA]</scope>
    <source>
        <strain evidence="2 3">NBRC 15515</strain>
    </source>
</reference>
<gene>
    <name evidence="2" type="ORF">AUR04nite_34240</name>
</gene>
<dbReference type="EMBL" id="BJNY01000031">
    <property type="protein sequence ID" value="GED07892.1"/>
    <property type="molecule type" value="Genomic_DNA"/>
</dbReference>
<dbReference type="AlphaFoldDB" id="A0A4Y4DRC3"/>
<organism evidence="2 3">
    <name type="scientific">Glutamicibacter uratoxydans</name>
    <name type="common">Arthrobacter uratoxydans</name>
    <dbReference type="NCBI Taxonomy" id="43667"/>
    <lineage>
        <taxon>Bacteria</taxon>
        <taxon>Bacillati</taxon>
        <taxon>Actinomycetota</taxon>
        <taxon>Actinomycetes</taxon>
        <taxon>Micrococcales</taxon>
        <taxon>Micrococcaceae</taxon>
        <taxon>Glutamicibacter</taxon>
    </lineage>
</organism>
<sequence>MDLDSCGAALGSTVTVEPAESPEDSGARVDAGAALVEAEGSGAWEEVALWLGAAMLGSFEVEGAADSAGS</sequence>
<evidence type="ECO:0000313" key="2">
    <source>
        <dbReference type="EMBL" id="GED07892.1"/>
    </source>
</evidence>
<protein>
    <submittedName>
        <fullName evidence="2">Uncharacterized protein</fullName>
    </submittedName>
</protein>
<accession>A0A4Y4DRC3</accession>
<keyword evidence="3" id="KW-1185">Reference proteome</keyword>
<proteinExistence type="predicted"/>
<comment type="caution">
    <text evidence="2">The sequence shown here is derived from an EMBL/GenBank/DDBJ whole genome shotgun (WGS) entry which is preliminary data.</text>
</comment>
<name>A0A4Y4DRC3_GLUUR</name>
<evidence type="ECO:0000313" key="3">
    <source>
        <dbReference type="Proteomes" id="UP000316612"/>
    </source>
</evidence>